<dbReference type="AlphaFoldDB" id="A0A2H0KP15"/>
<sequence length="89" mass="10892">MNDLKEFIKKRRYLFWYIKDPVNNLSEESVIEHILNYGDWNDAQEMIKIMGMKKVAKIFREKSKKSPMGRCNYKPKTIHYFDLYFNKYA</sequence>
<reference evidence="1 2" key="1">
    <citation type="submission" date="2017-09" db="EMBL/GenBank/DDBJ databases">
        <title>Depth-based differentiation of microbial function through sediment-hosted aquifers and enrichment of novel symbionts in the deep terrestrial subsurface.</title>
        <authorList>
            <person name="Probst A.J."/>
            <person name="Ladd B."/>
            <person name="Jarett J.K."/>
            <person name="Geller-Mcgrath D.E."/>
            <person name="Sieber C.M."/>
            <person name="Emerson J.B."/>
            <person name="Anantharaman K."/>
            <person name="Thomas B.C."/>
            <person name="Malmstrom R."/>
            <person name="Stieglmeier M."/>
            <person name="Klingl A."/>
            <person name="Woyke T."/>
            <person name="Ryan C.M."/>
            <person name="Banfield J.F."/>
        </authorList>
    </citation>
    <scope>NUCLEOTIDE SEQUENCE [LARGE SCALE GENOMIC DNA]</scope>
    <source>
        <strain evidence="1">CG11_big_fil_rev_8_21_14_0_20_44_10</strain>
    </source>
</reference>
<organism evidence="1 2">
    <name type="scientific">Candidatus Portnoybacteria bacterium CG11_big_fil_rev_8_21_14_0_20_44_10</name>
    <dbReference type="NCBI Taxonomy" id="1974818"/>
    <lineage>
        <taxon>Bacteria</taxon>
        <taxon>Candidatus Portnoyibacteriota</taxon>
    </lineage>
</organism>
<evidence type="ECO:0000313" key="2">
    <source>
        <dbReference type="Proteomes" id="UP000231550"/>
    </source>
</evidence>
<dbReference type="Proteomes" id="UP000231550">
    <property type="component" value="Unassembled WGS sequence"/>
</dbReference>
<comment type="caution">
    <text evidence="1">The sequence shown here is derived from an EMBL/GenBank/DDBJ whole genome shotgun (WGS) entry which is preliminary data.</text>
</comment>
<accession>A0A2H0KP15</accession>
<dbReference type="EMBL" id="PCVN01000136">
    <property type="protein sequence ID" value="PIQ73908.1"/>
    <property type="molecule type" value="Genomic_DNA"/>
</dbReference>
<name>A0A2H0KP15_9BACT</name>
<gene>
    <name evidence="1" type="ORF">COV85_05005</name>
</gene>
<protein>
    <submittedName>
        <fullName evidence="1">Uncharacterized protein</fullName>
    </submittedName>
</protein>
<proteinExistence type="predicted"/>
<evidence type="ECO:0000313" key="1">
    <source>
        <dbReference type="EMBL" id="PIQ73908.1"/>
    </source>
</evidence>